<dbReference type="InterPro" id="IPR044492">
    <property type="entry name" value="P_typ_ATPase_HD_dom"/>
</dbReference>
<keyword evidence="16" id="KW-0186">Copper</keyword>
<feature type="region of interest" description="Disordered" evidence="20">
    <location>
        <begin position="1256"/>
        <end position="1288"/>
    </location>
</feature>
<dbReference type="InterPro" id="IPR023298">
    <property type="entry name" value="ATPase_P-typ_TM_dom_sf"/>
</dbReference>
<dbReference type="GO" id="GO:0055070">
    <property type="term" value="P:copper ion homeostasis"/>
    <property type="evidence" value="ECO:0007669"/>
    <property type="project" value="TreeGrafter"/>
</dbReference>
<keyword evidence="23" id="KW-1185">Reference proteome</keyword>
<dbReference type="InterPro" id="IPR023214">
    <property type="entry name" value="HAD_sf"/>
</dbReference>
<evidence type="ECO:0000256" key="9">
    <source>
        <dbReference type="ARBA" id="ARBA00022741"/>
    </source>
</evidence>
<dbReference type="Pfam" id="PF00702">
    <property type="entry name" value="Hydrolase"/>
    <property type="match status" value="1"/>
</dbReference>
<dbReference type="CDD" id="cd00371">
    <property type="entry name" value="HMA"/>
    <property type="match status" value="5"/>
</dbReference>
<keyword evidence="17" id="KW-0406">Ion transport</keyword>
<evidence type="ECO:0000256" key="13">
    <source>
        <dbReference type="ARBA" id="ARBA00022842"/>
    </source>
</evidence>
<dbReference type="InterPro" id="IPR001757">
    <property type="entry name" value="P_typ_ATPase"/>
</dbReference>
<dbReference type="SUPFAM" id="SSF55008">
    <property type="entry name" value="HMA, heavy metal-associated domain"/>
    <property type="match status" value="5"/>
</dbReference>
<keyword evidence="12 19" id="KW-0067">ATP-binding</keyword>
<dbReference type="InterPro" id="IPR027256">
    <property type="entry name" value="P-typ_ATPase_IB"/>
</dbReference>
<evidence type="ECO:0000256" key="7">
    <source>
        <dbReference type="ARBA" id="ARBA00022723"/>
    </source>
</evidence>
<evidence type="ECO:0000256" key="5">
    <source>
        <dbReference type="ARBA" id="ARBA00022448"/>
    </source>
</evidence>
<dbReference type="InterPro" id="IPR008250">
    <property type="entry name" value="ATPase_P-typ_transduc_dom_A_sf"/>
</dbReference>
<evidence type="ECO:0000256" key="1">
    <source>
        <dbReference type="ARBA" id="ARBA00004166"/>
    </source>
</evidence>
<evidence type="ECO:0000313" key="23">
    <source>
        <dbReference type="Proteomes" id="UP000694427"/>
    </source>
</evidence>
<dbReference type="EC" id="7.2.2.8" evidence="4"/>
<dbReference type="FunFam" id="1.20.1110.10:FF:000022">
    <property type="entry name" value="copper-transporting ATPase 1 isoform X2"/>
    <property type="match status" value="1"/>
</dbReference>
<reference evidence="22" key="1">
    <citation type="submission" date="2025-08" db="UniProtKB">
        <authorList>
            <consortium name="Ensembl"/>
        </authorList>
    </citation>
    <scope>IDENTIFICATION</scope>
</reference>
<dbReference type="GO" id="GO:0005507">
    <property type="term" value="F:copper ion binding"/>
    <property type="evidence" value="ECO:0007669"/>
    <property type="project" value="InterPro"/>
</dbReference>
<dbReference type="Gene3D" id="3.30.70.100">
    <property type="match status" value="5"/>
</dbReference>
<dbReference type="InterPro" id="IPR017969">
    <property type="entry name" value="Heavy-metal-associated_CS"/>
</dbReference>
<keyword evidence="7 19" id="KW-0479">Metal-binding</keyword>
<protein>
    <recommendedName>
        <fullName evidence="4">P-type Cu(+) transporter</fullName>
        <ecNumber evidence="4">7.2.2.8</ecNumber>
    </recommendedName>
</protein>
<keyword evidence="6 19" id="KW-0812">Transmembrane</keyword>
<dbReference type="InterPro" id="IPR036163">
    <property type="entry name" value="HMA_dom_sf"/>
</dbReference>
<organism evidence="22 23">
    <name type="scientific">Cyprinus carpio</name>
    <name type="common">Common carp</name>
    <dbReference type="NCBI Taxonomy" id="7962"/>
    <lineage>
        <taxon>Eukaryota</taxon>
        <taxon>Metazoa</taxon>
        <taxon>Chordata</taxon>
        <taxon>Craniata</taxon>
        <taxon>Vertebrata</taxon>
        <taxon>Euteleostomi</taxon>
        <taxon>Actinopterygii</taxon>
        <taxon>Neopterygii</taxon>
        <taxon>Teleostei</taxon>
        <taxon>Ostariophysi</taxon>
        <taxon>Cypriniformes</taxon>
        <taxon>Cyprinidae</taxon>
        <taxon>Cyprininae</taxon>
        <taxon>Cyprinus</taxon>
    </lineage>
</organism>
<dbReference type="InterPro" id="IPR006122">
    <property type="entry name" value="HMA_Cu_ion-bd"/>
</dbReference>
<evidence type="ECO:0000256" key="16">
    <source>
        <dbReference type="ARBA" id="ARBA00023008"/>
    </source>
</evidence>
<dbReference type="GO" id="GO:0046688">
    <property type="term" value="P:response to copper ion"/>
    <property type="evidence" value="ECO:0007669"/>
    <property type="project" value="UniProtKB-ARBA"/>
</dbReference>
<comment type="similarity">
    <text evidence="3 19">Belongs to the cation transport ATPase (P-type) (TC 3.A.3) family. Type IB subfamily.</text>
</comment>
<dbReference type="Gene3D" id="3.40.1110.10">
    <property type="entry name" value="Calcium-transporting ATPase, cytoplasmic domain N"/>
    <property type="match status" value="2"/>
</dbReference>
<evidence type="ECO:0000256" key="4">
    <source>
        <dbReference type="ARBA" id="ARBA00012517"/>
    </source>
</evidence>
<dbReference type="GO" id="GO:0016887">
    <property type="term" value="F:ATP hydrolysis activity"/>
    <property type="evidence" value="ECO:0007669"/>
    <property type="project" value="InterPro"/>
</dbReference>
<feature type="domain" description="HMA" evidence="21">
    <location>
        <begin position="331"/>
        <end position="397"/>
    </location>
</feature>
<evidence type="ECO:0000256" key="20">
    <source>
        <dbReference type="SAM" id="MobiDB-lite"/>
    </source>
</evidence>
<keyword evidence="13" id="KW-0460">Magnesium</keyword>
<feature type="transmembrane region" description="Helical" evidence="19">
    <location>
        <begin position="497"/>
        <end position="516"/>
    </location>
</feature>
<name>A0A8C1R4I2_CYPCA</name>
<feature type="transmembrane region" description="Helical" evidence="19">
    <location>
        <begin position="1185"/>
        <end position="1205"/>
    </location>
</feature>
<dbReference type="PANTHER" id="PTHR43520:SF30">
    <property type="entry name" value="COPPER-TRANSPORTING ATPASE 2"/>
    <property type="match status" value="1"/>
</dbReference>
<feature type="region of interest" description="Disordered" evidence="20">
    <location>
        <begin position="297"/>
        <end position="326"/>
    </location>
</feature>
<feature type="compositionally biased region" description="Polar residues" evidence="20">
    <location>
        <begin position="1276"/>
        <end position="1288"/>
    </location>
</feature>
<feature type="transmembrane region" description="Helical" evidence="19">
    <location>
        <begin position="605"/>
        <end position="626"/>
    </location>
</feature>
<feature type="compositionally biased region" description="Low complexity" evidence="20">
    <location>
        <begin position="1260"/>
        <end position="1275"/>
    </location>
</feature>
<dbReference type="NCBIfam" id="TIGR01494">
    <property type="entry name" value="ATPase_P-type"/>
    <property type="match status" value="2"/>
</dbReference>
<feature type="transmembrane region" description="Helical" evidence="19">
    <location>
        <begin position="813"/>
        <end position="836"/>
    </location>
</feature>
<evidence type="ECO:0000256" key="17">
    <source>
        <dbReference type="ARBA" id="ARBA00023065"/>
    </source>
</evidence>
<accession>A0A8C1R4I2</accession>
<keyword evidence="9 19" id="KW-0547">Nucleotide-binding</keyword>
<dbReference type="PROSITE" id="PS50846">
    <property type="entry name" value="HMA_2"/>
    <property type="match status" value="5"/>
</dbReference>
<keyword evidence="11" id="KW-0187">Copper transport</keyword>
<dbReference type="GO" id="GO:0005524">
    <property type="term" value="F:ATP binding"/>
    <property type="evidence" value="ECO:0007669"/>
    <property type="project" value="UniProtKB-UniRule"/>
</dbReference>
<dbReference type="InterPro" id="IPR018303">
    <property type="entry name" value="ATPase_P-typ_P_site"/>
</dbReference>
<dbReference type="InterPro" id="IPR036412">
    <property type="entry name" value="HAD-like_sf"/>
</dbReference>
<dbReference type="PRINTS" id="PR00119">
    <property type="entry name" value="CATATPASE"/>
</dbReference>
<dbReference type="GO" id="GO:0005770">
    <property type="term" value="C:late endosome"/>
    <property type="evidence" value="ECO:0007669"/>
    <property type="project" value="UniProtKB-ARBA"/>
</dbReference>
<dbReference type="SFLD" id="SFLDF00027">
    <property type="entry name" value="p-type_atpase"/>
    <property type="match status" value="1"/>
</dbReference>
<evidence type="ECO:0000256" key="10">
    <source>
        <dbReference type="ARBA" id="ARBA00022753"/>
    </source>
</evidence>
<dbReference type="GO" id="GO:0140581">
    <property type="term" value="F:P-type monovalent copper transporter activity"/>
    <property type="evidence" value="ECO:0007669"/>
    <property type="project" value="UniProtKB-EC"/>
</dbReference>
<evidence type="ECO:0000256" key="3">
    <source>
        <dbReference type="ARBA" id="ARBA00006024"/>
    </source>
</evidence>
<dbReference type="FunFam" id="2.70.150.10:FF:000002">
    <property type="entry name" value="Copper-transporting ATPase 1, putative"/>
    <property type="match status" value="1"/>
</dbReference>
<dbReference type="PANTHER" id="PTHR43520">
    <property type="entry name" value="ATP7, ISOFORM B"/>
    <property type="match status" value="1"/>
</dbReference>
<keyword evidence="8" id="KW-0677">Repeat</keyword>
<dbReference type="NCBIfam" id="TIGR01525">
    <property type="entry name" value="ATPase-IB_hvy"/>
    <property type="match status" value="1"/>
</dbReference>
<evidence type="ECO:0000256" key="11">
    <source>
        <dbReference type="ARBA" id="ARBA00022796"/>
    </source>
</evidence>
<proteinExistence type="inferred from homology"/>
<keyword evidence="5" id="KW-0813">Transport</keyword>
<keyword evidence="15 19" id="KW-1133">Transmembrane helix</keyword>
<dbReference type="InterPro" id="IPR059000">
    <property type="entry name" value="ATPase_P-type_domA"/>
</dbReference>
<feature type="domain" description="HMA" evidence="21">
    <location>
        <begin position="100"/>
        <end position="166"/>
    </location>
</feature>
<dbReference type="Ensembl" id="ENSCCRT00010096102.1">
    <property type="protein sequence ID" value="ENSCCRP00010086648.1"/>
    <property type="gene ID" value="ENSCCRG00010036446.1"/>
</dbReference>
<reference evidence="22" key="2">
    <citation type="submission" date="2025-09" db="UniProtKB">
        <authorList>
            <consortium name="Ensembl"/>
        </authorList>
    </citation>
    <scope>IDENTIFICATION</scope>
</reference>
<dbReference type="FunFam" id="3.30.70.100:FF:000001">
    <property type="entry name" value="ATPase copper transporting beta"/>
    <property type="match status" value="4"/>
</dbReference>
<evidence type="ECO:0000256" key="18">
    <source>
        <dbReference type="ARBA" id="ARBA00023136"/>
    </source>
</evidence>
<feature type="domain" description="HMA" evidence="21">
    <location>
        <begin position="18"/>
        <end position="84"/>
    </location>
</feature>
<keyword evidence="10" id="KW-0967">Endosome</keyword>
<dbReference type="SUPFAM" id="SSF56784">
    <property type="entry name" value="HAD-like"/>
    <property type="match status" value="1"/>
</dbReference>
<feature type="transmembrane region" description="Helical" evidence="19">
    <location>
        <begin position="769"/>
        <end position="793"/>
    </location>
</feature>
<dbReference type="GO" id="GO:0043682">
    <property type="term" value="F:P-type divalent copper transporter activity"/>
    <property type="evidence" value="ECO:0007669"/>
    <property type="project" value="TreeGrafter"/>
</dbReference>
<keyword evidence="18 19" id="KW-0472">Membrane</keyword>
<dbReference type="SFLD" id="SFLDS00003">
    <property type="entry name" value="Haloacid_Dehalogenase"/>
    <property type="match status" value="1"/>
</dbReference>
<dbReference type="SFLD" id="SFLDG00002">
    <property type="entry name" value="C1.7:_P-type_atpase_like"/>
    <property type="match status" value="1"/>
</dbReference>
<evidence type="ECO:0000259" key="21">
    <source>
        <dbReference type="PROSITE" id="PS50846"/>
    </source>
</evidence>
<feature type="transmembrane region" description="Helical" evidence="19">
    <location>
        <begin position="1157"/>
        <end position="1179"/>
    </location>
</feature>
<evidence type="ECO:0000256" key="14">
    <source>
        <dbReference type="ARBA" id="ARBA00022967"/>
    </source>
</evidence>
<dbReference type="Gene3D" id="2.70.150.10">
    <property type="entry name" value="Calcium-transporting ATPase, cytoplasmic transduction domain A"/>
    <property type="match status" value="1"/>
</dbReference>
<evidence type="ECO:0000256" key="15">
    <source>
        <dbReference type="ARBA" id="ARBA00022989"/>
    </source>
</evidence>
<dbReference type="FunFam" id="3.40.50.1000:FF:000092">
    <property type="entry name" value="copper-transporting ATPase 1 isoform X2"/>
    <property type="match status" value="1"/>
</dbReference>
<evidence type="ECO:0000256" key="2">
    <source>
        <dbReference type="ARBA" id="ARBA00004177"/>
    </source>
</evidence>
<feature type="transmembrane region" description="Helical" evidence="19">
    <location>
        <begin position="536"/>
        <end position="556"/>
    </location>
</feature>
<dbReference type="InterPro" id="IPR006121">
    <property type="entry name" value="HMA_dom"/>
</dbReference>
<comment type="subcellular location">
    <subcellularLocation>
        <location evidence="2">Endosome</location>
    </subcellularLocation>
    <subcellularLocation>
        <location evidence="1">Golgi apparatus</location>
        <location evidence="1">trans-Golgi network membrane</location>
        <topology evidence="1">Multi-pass membrane protein</topology>
    </subcellularLocation>
    <subcellularLocation>
        <location evidence="19">Membrane</location>
    </subcellularLocation>
</comment>
<dbReference type="Proteomes" id="UP000694427">
    <property type="component" value="Unplaced"/>
</dbReference>
<dbReference type="SUPFAM" id="SSF81653">
    <property type="entry name" value="Calcium ATPase, transduction domain A"/>
    <property type="match status" value="1"/>
</dbReference>
<dbReference type="SUPFAM" id="SSF81665">
    <property type="entry name" value="Calcium ATPase, transmembrane domain M"/>
    <property type="match status" value="1"/>
</dbReference>
<evidence type="ECO:0000313" key="22">
    <source>
        <dbReference type="Ensembl" id="ENSCCRP00010086648.1"/>
    </source>
</evidence>
<evidence type="ECO:0000256" key="8">
    <source>
        <dbReference type="ARBA" id="ARBA00022737"/>
    </source>
</evidence>
<feature type="transmembrane region" description="Helical" evidence="19">
    <location>
        <begin position="577"/>
        <end position="599"/>
    </location>
</feature>
<dbReference type="InterPro" id="IPR023299">
    <property type="entry name" value="ATPase_P-typ_cyto_dom_N"/>
</dbReference>
<dbReference type="PROSITE" id="PS01047">
    <property type="entry name" value="HMA_1"/>
    <property type="match status" value="5"/>
</dbReference>
<dbReference type="Pfam" id="PF00122">
    <property type="entry name" value="E1-E2_ATPase"/>
    <property type="match status" value="1"/>
</dbReference>
<dbReference type="GO" id="GO:0032588">
    <property type="term" value="C:trans-Golgi network membrane"/>
    <property type="evidence" value="ECO:0007669"/>
    <property type="project" value="UniProtKB-ARBA"/>
</dbReference>
<keyword evidence="14" id="KW-1278">Translocase</keyword>
<evidence type="ECO:0000256" key="19">
    <source>
        <dbReference type="RuleBase" id="RU362081"/>
    </source>
</evidence>
<feature type="domain" description="HMA" evidence="21">
    <location>
        <begin position="407"/>
        <end position="473"/>
    </location>
</feature>
<evidence type="ECO:0000256" key="6">
    <source>
        <dbReference type="ARBA" id="ARBA00022692"/>
    </source>
</evidence>
<sequence>GHDGLKCNLGHQLAVKESEVKIQVQGMTCQSCVRSIEERIGSLEGVVGVQVSLRDKEASLRFNPIMVTPEVLRRHIEDMGFDASLLALQSQLHPLVADCSEVTLGVEGMHCGSCVKNITETLSGVVGVNSVFVSLEKGSVDLRFNPSLLTLETVKGLLEEIPPGNFMVSIPGWNSRLNSASIPPQTVTIRIEGMTCNSCVQVIEGMVSQRAGVCAIKVNLQEKKGIITFDSSLTSPEELRAAIEDMGFEAWLDQGCEYISEYIPHTVKIIFLLCSALNVFTFFLSFKDSGVYDVSSSSHTSSDLKQSHTSKSSPFENTRDNPCGSEDRETRKCFVHVTGMTCASCVANIEKNLLKHKGIKSVFVALMAGKAEVKYDPGLLDPAQIVQLISRLGFGASVMQENTVQNGVLDLSVTGMTCASCVHNIESKLMRTKGILEASVALATNKAHVKFDPDLIGSRDIVRIIEGLGFGVSLTKNEGLNNTLDHQQEIRQWKHSFLFSLVFGIPVMGLMIYMMVMDSQHKEHGGSMPVDQNILPGLSIINLAFFLLCTPVQFVGGRYFYIQAYRSLRHGVANMDVLIVLATTIAYMYSFIVLIVAMIEGAKQSPLTFFDTPPMLFVFIALGRWLEHVAKSKTSEALAKLMSLQATDATIVSLGRDNTIIREERVSVELVQRGDVVKVAPGGKFPVDGKVIEGTSMADESLITGEPMPVIKKPGSCVIAGSINAHGALLVEATHVGAETTLSQIVKLVEEAQTSKAPIQQLADKLSGYFVPFIVVISVLTVVAWLIIGFLDFEVVAKYFPGYNQNIPRTEVIVRFAFQASITVLSIACPCSLGLATPTAVMVGTGVGAQNGILIKGGEPLEMAHKVGAVMFDKTGTITNGVPQVTRVLVLWDRARLPLRTVLAVVGTAEASSEHPLGMAVAKHCKEELGIETLGYCHEFQAVPGCGISCKVNVFLLPPSVSFIYVYVFFSESPSYSVLIGNRQWMMRNGLEVAADVDDAMSSHETKGQTAILVAIDGVLCAMLAVADTVKAESALAVHTLSSMGIEVFMITGDNRRTARAIATQVGIRKVFAEVLPSHKVAKVQELQERGLKVAMVGDGVNDSPALAHADLGIAIGTGTDVAIEAADIVLIRNDLLDVVASIELSKKTVQRIRINFVFALVYNLIGIPIAAGVFMPVGMVLQPWMGSAAMAASSVSVVLSSLLLRLYKKTSAEEYESRAQNHRLSLSPSQVSTHVGLENRRCSPLSFLRSLDRHRRSHSGSGSSSLKSNSSHPSITQPYSTSGKNIV</sequence>
<dbReference type="FunFam" id="3.40.50.1000:FF:000144">
    <property type="entry name" value="copper-transporting ATPase 1 isoform X2"/>
    <property type="match status" value="1"/>
</dbReference>
<dbReference type="FunFam" id="3.40.1110.10:FF:000023">
    <property type="entry name" value="Copper-transporting ATPase 1, putative"/>
    <property type="match status" value="1"/>
</dbReference>
<dbReference type="Pfam" id="PF00403">
    <property type="entry name" value="HMA"/>
    <property type="match status" value="5"/>
</dbReference>
<feature type="transmembrane region" description="Helical" evidence="19">
    <location>
        <begin position="269"/>
        <end position="286"/>
    </location>
</feature>
<dbReference type="PROSITE" id="PS00154">
    <property type="entry name" value="ATPASE_E1_E2"/>
    <property type="match status" value="1"/>
</dbReference>
<dbReference type="PRINTS" id="PR00942">
    <property type="entry name" value="CUATPASEI"/>
</dbReference>
<dbReference type="Gene3D" id="3.40.50.1000">
    <property type="entry name" value="HAD superfamily/HAD-like"/>
    <property type="match status" value="1"/>
</dbReference>
<dbReference type="NCBIfam" id="TIGR00003">
    <property type="entry name" value="copper ion binding protein"/>
    <property type="match status" value="3"/>
</dbReference>
<feature type="domain" description="HMA" evidence="21">
    <location>
        <begin position="185"/>
        <end position="251"/>
    </location>
</feature>
<evidence type="ECO:0000256" key="12">
    <source>
        <dbReference type="ARBA" id="ARBA00022840"/>
    </source>
</evidence>
<dbReference type="CDD" id="cd02094">
    <property type="entry name" value="P-type_ATPase_Cu-like"/>
    <property type="match status" value="1"/>
</dbReference>